<sequence>MRKTDDDAYTIGRLRTDEFPRGECVLIFRQDGKRRRFRLGTDNEAEARRRAPTIYAEAVKPKGSSVGELWQAYRLEKAGKPSVAIMEHQWKALGPHFGRMNAEDITIDDCNAYAAARRAIGRKDGTILTELNRVRTVLNWAHKRRLIRVSPHIERPSAPKSKTEHLTRDQVRALLKACSMPHLQLFVYLAYATAGRAGAILDLTWDRIDFARGKIDLENPDIRVPHKGRAVVPMNRTLRMRLLEAKQGARSDYVVEWGGQKVGSVKRGLAKAAENAGLPHVHPHMLRHSAAVRQAEEGVPMEEIASFLGHSNVNVTRRIYARFSPHHLLKSAAALELDDFDLTEVKRTA</sequence>
<protein>
    <submittedName>
        <fullName evidence="6">Integrase</fullName>
    </submittedName>
</protein>
<evidence type="ECO:0000313" key="7">
    <source>
        <dbReference type="Proteomes" id="UP000246058"/>
    </source>
</evidence>
<evidence type="ECO:0000313" key="6">
    <source>
        <dbReference type="EMBL" id="AWN36519.1"/>
    </source>
</evidence>
<dbReference type="InterPro" id="IPR002104">
    <property type="entry name" value="Integrase_catalytic"/>
</dbReference>
<dbReference type="Gene3D" id="1.10.150.130">
    <property type="match status" value="1"/>
</dbReference>
<dbReference type="RefSeq" id="WP_109951620.1">
    <property type="nucleotide sequence ID" value="NZ_CP029551.1"/>
</dbReference>
<dbReference type="OrthoDB" id="9808346at2"/>
<dbReference type="Gene3D" id="1.10.443.10">
    <property type="entry name" value="Intergrase catalytic core"/>
    <property type="match status" value="1"/>
</dbReference>
<dbReference type="InterPro" id="IPR011010">
    <property type="entry name" value="DNA_brk_join_enz"/>
</dbReference>
<dbReference type="GO" id="GO:0003677">
    <property type="term" value="F:DNA binding"/>
    <property type="evidence" value="ECO:0007669"/>
    <property type="project" value="UniProtKB-KW"/>
</dbReference>
<dbReference type="SUPFAM" id="SSF56349">
    <property type="entry name" value="DNA breaking-rejoining enzymes"/>
    <property type="match status" value="1"/>
</dbReference>
<name>A0A2U8VRW2_9HYPH</name>
<feature type="domain" description="Tyr recombinase" evidence="5">
    <location>
        <begin position="161"/>
        <end position="333"/>
    </location>
</feature>
<dbReference type="InterPro" id="IPR050090">
    <property type="entry name" value="Tyrosine_recombinase_XerCD"/>
</dbReference>
<dbReference type="InterPro" id="IPR010998">
    <property type="entry name" value="Integrase_recombinase_N"/>
</dbReference>
<dbReference type="KEGG" id="meti:DK427_12925"/>
<reference evidence="6 7" key="1">
    <citation type="submission" date="2018-05" db="EMBL/GenBank/DDBJ databases">
        <title>Complete Genome Sequence of Methylobacterium sp. 17Sr1-43.</title>
        <authorList>
            <person name="Srinivasan S."/>
        </authorList>
    </citation>
    <scope>NUCLEOTIDE SEQUENCE [LARGE SCALE GENOMIC DNA]</scope>
    <source>
        <strain evidence="6 7">17Sr1-43</strain>
    </source>
</reference>
<accession>A0A2U8VRW2</accession>
<dbReference type="PROSITE" id="PS51898">
    <property type="entry name" value="TYR_RECOMBINASE"/>
    <property type="match status" value="1"/>
</dbReference>
<gene>
    <name evidence="6" type="ORF">DK427_12925</name>
</gene>
<evidence type="ECO:0000256" key="2">
    <source>
        <dbReference type="ARBA" id="ARBA00022908"/>
    </source>
</evidence>
<evidence type="ECO:0000256" key="3">
    <source>
        <dbReference type="ARBA" id="ARBA00023125"/>
    </source>
</evidence>
<dbReference type="PANTHER" id="PTHR30349:SF64">
    <property type="entry name" value="PROPHAGE INTEGRASE INTD-RELATED"/>
    <property type="match status" value="1"/>
</dbReference>
<dbReference type="Proteomes" id="UP000246058">
    <property type="component" value="Chromosome"/>
</dbReference>
<keyword evidence="3" id="KW-0238">DNA-binding</keyword>
<evidence type="ECO:0000256" key="4">
    <source>
        <dbReference type="ARBA" id="ARBA00023172"/>
    </source>
</evidence>
<dbReference type="Pfam" id="PF00589">
    <property type="entry name" value="Phage_integrase"/>
    <property type="match status" value="1"/>
</dbReference>
<dbReference type="CDD" id="cd00796">
    <property type="entry name" value="INT_Rci_Hp1_C"/>
    <property type="match status" value="1"/>
</dbReference>
<dbReference type="GO" id="GO:0015074">
    <property type="term" value="P:DNA integration"/>
    <property type="evidence" value="ECO:0007669"/>
    <property type="project" value="UniProtKB-KW"/>
</dbReference>
<dbReference type="PANTHER" id="PTHR30349">
    <property type="entry name" value="PHAGE INTEGRASE-RELATED"/>
    <property type="match status" value="1"/>
</dbReference>
<keyword evidence="7" id="KW-1185">Reference proteome</keyword>
<keyword evidence="2" id="KW-0229">DNA integration</keyword>
<evidence type="ECO:0000259" key="5">
    <source>
        <dbReference type="PROSITE" id="PS51898"/>
    </source>
</evidence>
<dbReference type="InterPro" id="IPR013762">
    <property type="entry name" value="Integrase-like_cat_sf"/>
</dbReference>
<proteinExistence type="inferred from homology"/>
<dbReference type="AlphaFoldDB" id="A0A2U8VRW2"/>
<evidence type="ECO:0000256" key="1">
    <source>
        <dbReference type="ARBA" id="ARBA00008857"/>
    </source>
</evidence>
<dbReference type="EMBL" id="CP029551">
    <property type="protein sequence ID" value="AWN36519.1"/>
    <property type="molecule type" value="Genomic_DNA"/>
</dbReference>
<comment type="similarity">
    <text evidence="1">Belongs to the 'phage' integrase family.</text>
</comment>
<dbReference type="GO" id="GO:0006310">
    <property type="term" value="P:DNA recombination"/>
    <property type="evidence" value="ECO:0007669"/>
    <property type="project" value="UniProtKB-KW"/>
</dbReference>
<keyword evidence="4" id="KW-0233">DNA recombination</keyword>
<organism evidence="6 7">
    <name type="scientific">Methylobacterium radiodurans</name>
    <dbReference type="NCBI Taxonomy" id="2202828"/>
    <lineage>
        <taxon>Bacteria</taxon>
        <taxon>Pseudomonadati</taxon>
        <taxon>Pseudomonadota</taxon>
        <taxon>Alphaproteobacteria</taxon>
        <taxon>Hyphomicrobiales</taxon>
        <taxon>Methylobacteriaceae</taxon>
        <taxon>Methylobacterium</taxon>
    </lineage>
</organism>